<dbReference type="AlphaFoldDB" id="A0A1Q4HK41"/>
<dbReference type="InterPro" id="IPR036291">
    <property type="entry name" value="NAD(P)-bd_dom_sf"/>
</dbReference>
<sequence>MTVIANDVSFDFTGTHVLVTGGTSGIGHAIGKDFARAGADVTVTGTRASAADYPEVDLAGMQFRQCQMSDKAAIDELAASLGDLDVLVNNAGGPYAGQADEWDPDGYAGSVEVNLFAHVRLTLACHDRLKASTVPGGASVVTTVSMSAFVSAVNVPAYSSSKAGMVAFTKNLARRWVDDGIRVNAVAPGLIDTRLTHPVLDIPEMLEPELRHIPMNRMGMADEVSPAVLFLSSNAARYITGTTIAVDGGYLTV</sequence>
<dbReference type="PANTHER" id="PTHR43477:SF1">
    <property type="entry name" value="DIHYDROANTICAPSIN 7-DEHYDROGENASE"/>
    <property type="match status" value="1"/>
</dbReference>
<dbReference type="GO" id="GO:0016491">
    <property type="term" value="F:oxidoreductase activity"/>
    <property type="evidence" value="ECO:0007669"/>
    <property type="project" value="UniProtKB-KW"/>
</dbReference>
<gene>
    <name evidence="3" type="ORF">BV510_18535</name>
    <name evidence="4" type="ORF">CRI78_25260</name>
</gene>
<dbReference type="OrthoDB" id="286404at2"/>
<dbReference type="PANTHER" id="PTHR43477">
    <property type="entry name" value="DIHYDROANTICAPSIN 7-DEHYDROGENASE"/>
    <property type="match status" value="1"/>
</dbReference>
<dbReference type="STRING" id="1801.BRW64_05805"/>
<name>A0A1Q4HK41_9MYCO</name>
<accession>A0A1Q4HK41</accession>
<dbReference type="EMBL" id="PDCR01000045">
    <property type="protein sequence ID" value="PEG51665.1"/>
    <property type="molecule type" value="Genomic_DNA"/>
</dbReference>
<dbReference type="EMBL" id="MIJD01000208">
    <property type="protein sequence ID" value="OPE52367.1"/>
    <property type="molecule type" value="Genomic_DNA"/>
</dbReference>
<protein>
    <submittedName>
        <fullName evidence="3 4">Oxidoreductase</fullName>
    </submittedName>
</protein>
<dbReference type="RefSeq" id="WP_073855177.1">
    <property type="nucleotide sequence ID" value="NZ_BAAATC010000019.1"/>
</dbReference>
<evidence type="ECO:0000256" key="1">
    <source>
        <dbReference type="ARBA" id="ARBA00006484"/>
    </source>
</evidence>
<dbReference type="Proteomes" id="UP000191039">
    <property type="component" value="Unassembled WGS sequence"/>
</dbReference>
<keyword evidence="6" id="KW-1185">Reference proteome</keyword>
<dbReference type="InterPro" id="IPR002347">
    <property type="entry name" value="SDR_fam"/>
</dbReference>
<comment type="similarity">
    <text evidence="1">Belongs to the short-chain dehydrogenases/reductases (SDR) family.</text>
</comment>
<organism evidence="3 5">
    <name type="scientific">Mycolicibacterium diernhoferi</name>
    <dbReference type="NCBI Taxonomy" id="1801"/>
    <lineage>
        <taxon>Bacteria</taxon>
        <taxon>Bacillati</taxon>
        <taxon>Actinomycetota</taxon>
        <taxon>Actinomycetes</taxon>
        <taxon>Mycobacteriales</taxon>
        <taxon>Mycobacteriaceae</taxon>
        <taxon>Mycolicibacterium</taxon>
    </lineage>
</organism>
<evidence type="ECO:0000256" key="2">
    <source>
        <dbReference type="ARBA" id="ARBA00023002"/>
    </source>
</evidence>
<reference evidence="4 6" key="2">
    <citation type="submission" date="2017-10" db="EMBL/GenBank/DDBJ databases">
        <title>The new phylogeny of genus Mycobacterium.</title>
        <authorList>
            <person name="Tortoli E."/>
            <person name="Trovato A."/>
            <person name="Cirillo D.M."/>
        </authorList>
    </citation>
    <scope>NUCLEOTIDE SEQUENCE [LARGE SCALE GENOMIC DNA]</scope>
    <source>
        <strain evidence="4 6">IP141170001</strain>
    </source>
</reference>
<dbReference type="Pfam" id="PF13561">
    <property type="entry name" value="adh_short_C2"/>
    <property type="match status" value="1"/>
</dbReference>
<evidence type="ECO:0000313" key="6">
    <source>
        <dbReference type="Proteomes" id="UP000220340"/>
    </source>
</evidence>
<comment type="caution">
    <text evidence="3">The sequence shown here is derived from an EMBL/GenBank/DDBJ whole genome shotgun (WGS) entry which is preliminary data.</text>
</comment>
<evidence type="ECO:0000313" key="5">
    <source>
        <dbReference type="Proteomes" id="UP000191039"/>
    </source>
</evidence>
<dbReference type="Gene3D" id="3.40.50.720">
    <property type="entry name" value="NAD(P)-binding Rossmann-like Domain"/>
    <property type="match status" value="1"/>
</dbReference>
<proteinExistence type="inferred from homology"/>
<dbReference type="InterPro" id="IPR020904">
    <property type="entry name" value="Sc_DH/Rdtase_CS"/>
</dbReference>
<evidence type="ECO:0000313" key="3">
    <source>
        <dbReference type="EMBL" id="OPE52367.1"/>
    </source>
</evidence>
<dbReference type="InterPro" id="IPR051122">
    <property type="entry name" value="SDR_DHRS6-like"/>
</dbReference>
<reference evidence="3 5" key="1">
    <citation type="submission" date="2016-09" db="EMBL/GenBank/DDBJ databases">
        <title>genome sequences of unsequenced Mycobacteria.</title>
        <authorList>
            <person name="Greninger A.L."/>
            <person name="Jerome K.R."/>
            <person name="Mcnair B."/>
            <person name="Wallis C."/>
            <person name="Fang F."/>
        </authorList>
    </citation>
    <scope>NUCLEOTIDE SEQUENCE [LARGE SCALE GENOMIC DNA]</scope>
    <source>
        <strain evidence="3 5">BM1</strain>
    </source>
</reference>
<dbReference type="PRINTS" id="PR00081">
    <property type="entry name" value="GDHRDH"/>
</dbReference>
<evidence type="ECO:0000313" key="4">
    <source>
        <dbReference type="EMBL" id="PEG51665.1"/>
    </source>
</evidence>
<dbReference type="FunFam" id="3.40.50.720:FF:000084">
    <property type="entry name" value="Short-chain dehydrogenase reductase"/>
    <property type="match status" value="1"/>
</dbReference>
<dbReference type="Proteomes" id="UP000220340">
    <property type="component" value="Unassembled WGS sequence"/>
</dbReference>
<keyword evidence="2" id="KW-0560">Oxidoreductase</keyword>
<dbReference type="SUPFAM" id="SSF51735">
    <property type="entry name" value="NAD(P)-binding Rossmann-fold domains"/>
    <property type="match status" value="1"/>
</dbReference>
<dbReference type="PROSITE" id="PS00061">
    <property type="entry name" value="ADH_SHORT"/>
    <property type="match status" value="1"/>
</dbReference>
<dbReference type="PRINTS" id="PR00080">
    <property type="entry name" value="SDRFAMILY"/>
</dbReference>
<dbReference type="CDD" id="cd05233">
    <property type="entry name" value="SDR_c"/>
    <property type="match status" value="1"/>
</dbReference>